<keyword evidence="5" id="KW-0051">Antiviral defense</keyword>
<keyword evidence="9" id="KW-1185">Reference proteome</keyword>
<evidence type="ECO:0000256" key="4">
    <source>
        <dbReference type="ARBA" id="ARBA00022884"/>
    </source>
</evidence>
<dbReference type="GO" id="GO:0051607">
    <property type="term" value="P:defense response to virus"/>
    <property type="evidence" value="ECO:0007669"/>
    <property type="project" value="UniProtKB-KW"/>
</dbReference>
<dbReference type="KEGG" id="tni:TVNIR_1460"/>
<evidence type="ECO:0000256" key="7">
    <source>
        <dbReference type="SAM" id="MobiDB-lite"/>
    </source>
</evidence>
<dbReference type="OrthoDB" id="9803002at2"/>
<evidence type="ECO:0000256" key="6">
    <source>
        <dbReference type="ARBA" id="ARBA00031723"/>
    </source>
</evidence>
<dbReference type="AlphaFoldDB" id="L0DVX6"/>
<dbReference type="Pfam" id="PF03750">
    <property type="entry name" value="Csm2_III-A"/>
    <property type="match status" value="1"/>
</dbReference>
<dbReference type="eggNOG" id="COG1421">
    <property type="taxonomic scope" value="Bacteria"/>
</dbReference>
<feature type="compositionally biased region" description="Gly residues" evidence="7">
    <location>
        <begin position="15"/>
        <end position="28"/>
    </location>
</feature>
<sequence>MAQQGTPQGDRRRGTFGGGRRGPGGGKGPAPLERLDTSRIQLSPPEGGHLPPDLFDDVARRAAQQVAGDCKNQKNKPTQLRQFYDELVMWEEKVRRDEDRFHEYLPFIRMLNAKAAYAEGRKHVDRNFVDLMHHCLGQVTSPSVLRNFKLFFEAFMGFYKVERPSG</sequence>
<evidence type="ECO:0000256" key="3">
    <source>
        <dbReference type="ARBA" id="ARBA00016118"/>
    </source>
</evidence>
<dbReference type="Proteomes" id="UP000010809">
    <property type="component" value="Chromosome"/>
</dbReference>
<evidence type="ECO:0000313" key="9">
    <source>
        <dbReference type="Proteomes" id="UP000010809"/>
    </source>
</evidence>
<dbReference type="HOGENOM" id="CLU_132695_0_0_6"/>
<gene>
    <name evidence="8" type="ordered locus">TVNIR_1460</name>
</gene>
<dbReference type="CDD" id="cd09647">
    <property type="entry name" value="Csm2_III-A"/>
    <property type="match status" value="1"/>
</dbReference>
<dbReference type="STRING" id="1255043.TVNIR_1460"/>
<reference evidence="8" key="1">
    <citation type="submission" date="2015-12" db="EMBL/GenBank/DDBJ databases">
        <authorList>
            <person name="Tikhonova T.V."/>
            <person name="Pavlov A.R."/>
            <person name="Beletsky A.V."/>
            <person name="Mardanov A.V."/>
            <person name="Sorokin D.Y."/>
            <person name="Ravin N.V."/>
            <person name="Popov V.O."/>
        </authorList>
    </citation>
    <scope>NUCLEOTIDE SEQUENCE</scope>
    <source>
        <strain evidence="8">DSM 14787</strain>
    </source>
</reference>
<dbReference type="EMBL" id="CP003989">
    <property type="protein sequence ID" value="AGA33130.1"/>
    <property type="molecule type" value="Genomic_DNA"/>
</dbReference>
<dbReference type="InterPro" id="IPR010149">
    <property type="entry name" value="CRISPR-assoc_prot_Csm2_III-A"/>
</dbReference>
<comment type="similarity">
    <text evidence="2">Belongs to the CRISPR-associated Csm2 family.</text>
</comment>
<proteinExistence type="inferred from homology"/>
<accession>L0DVX6</accession>
<name>L0DVX6_THIND</name>
<protein>
    <recommendedName>
        <fullName evidence="3">CRISPR system Cms protein Csm2</fullName>
    </recommendedName>
    <alternativeName>
        <fullName evidence="6">CRISPR type III A-associated protein Csm2</fullName>
    </alternativeName>
</protein>
<dbReference type="NCBIfam" id="TIGR01870">
    <property type="entry name" value="cas_TM1810_Csm2"/>
    <property type="match status" value="1"/>
</dbReference>
<evidence type="ECO:0000313" key="8">
    <source>
        <dbReference type="EMBL" id="AGA33130.1"/>
    </source>
</evidence>
<feature type="region of interest" description="Disordered" evidence="7">
    <location>
        <begin position="1"/>
        <end position="50"/>
    </location>
</feature>
<keyword evidence="4" id="KW-0694">RNA-binding</keyword>
<dbReference type="PATRIC" id="fig|1255043.3.peg.1478"/>
<evidence type="ECO:0000256" key="5">
    <source>
        <dbReference type="ARBA" id="ARBA00023118"/>
    </source>
</evidence>
<comment type="function">
    <text evidence="1">This subunit may be involved in monitoring complementarity of crRNA and target RNA.</text>
</comment>
<dbReference type="RefSeq" id="WP_015258266.1">
    <property type="nucleotide sequence ID" value="NC_019902.2"/>
</dbReference>
<evidence type="ECO:0000256" key="1">
    <source>
        <dbReference type="ARBA" id="ARBA00003640"/>
    </source>
</evidence>
<organism evidence="8 9">
    <name type="scientific">Thioalkalivibrio nitratireducens (strain DSM 14787 / UNIQEM 213 / ALEN2)</name>
    <dbReference type="NCBI Taxonomy" id="1255043"/>
    <lineage>
        <taxon>Bacteria</taxon>
        <taxon>Pseudomonadati</taxon>
        <taxon>Pseudomonadota</taxon>
        <taxon>Gammaproteobacteria</taxon>
        <taxon>Chromatiales</taxon>
        <taxon>Ectothiorhodospiraceae</taxon>
        <taxon>Thioalkalivibrio</taxon>
    </lineage>
</organism>
<dbReference type="GO" id="GO:0003723">
    <property type="term" value="F:RNA binding"/>
    <property type="evidence" value="ECO:0007669"/>
    <property type="project" value="UniProtKB-KW"/>
</dbReference>
<evidence type="ECO:0000256" key="2">
    <source>
        <dbReference type="ARBA" id="ARBA00006896"/>
    </source>
</evidence>